<proteinExistence type="predicted"/>
<name>A0ACC0UNS1_9AGAM</name>
<protein>
    <submittedName>
        <fullName evidence="1">Uncharacterized protein</fullName>
    </submittedName>
</protein>
<keyword evidence="2" id="KW-1185">Reference proteome</keyword>
<reference evidence="1" key="1">
    <citation type="submission" date="2021-03" db="EMBL/GenBank/DDBJ databases">
        <title>Evolutionary priming and transition to the ectomycorrhizal habit in an iconic lineage of mushroom-forming fungi: is preadaptation a requirement?</title>
        <authorList>
            <consortium name="DOE Joint Genome Institute"/>
            <person name="Looney B.P."/>
            <person name="Miyauchi S."/>
            <person name="Morin E."/>
            <person name="Drula E."/>
            <person name="Courty P.E."/>
            <person name="Chicoki N."/>
            <person name="Fauchery L."/>
            <person name="Kohler A."/>
            <person name="Kuo A."/>
            <person name="LaButti K."/>
            <person name="Pangilinan J."/>
            <person name="Lipzen A."/>
            <person name="Riley R."/>
            <person name="Andreopoulos W."/>
            <person name="He G."/>
            <person name="Johnson J."/>
            <person name="Barry K.W."/>
            <person name="Grigoriev I.V."/>
            <person name="Nagy L."/>
            <person name="Hibbett D."/>
            <person name="Henrissat B."/>
            <person name="Matheny P.B."/>
            <person name="Labbe J."/>
            <person name="Martin A.F."/>
        </authorList>
    </citation>
    <scope>NUCLEOTIDE SEQUENCE</scope>
    <source>
        <strain evidence="1">BPL698</strain>
    </source>
</reference>
<evidence type="ECO:0000313" key="2">
    <source>
        <dbReference type="Proteomes" id="UP001207468"/>
    </source>
</evidence>
<gene>
    <name evidence="1" type="ORF">F5148DRAFT_560294</name>
</gene>
<dbReference type="EMBL" id="JAGFNK010000004">
    <property type="protein sequence ID" value="KAI9512955.1"/>
    <property type="molecule type" value="Genomic_DNA"/>
</dbReference>
<sequence>MRLIHSSLSPDCSHSPDTFHAPQYLPQTRPHRQRLAHRDQARLLAPRIRAPSLTSSRSEQPCSHACMLSSHRAHYQLTCPPMETCQSSSTAPSQAPPRQPTFLKVRIVTWNMHESLPKGDLQELLGHVPIYNAPPEDHVSKGLPQVPHDSEHTYHLVVIAGQECPSLSGIPLGLGAGF</sequence>
<accession>A0ACC0UNS1</accession>
<evidence type="ECO:0000313" key="1">
    <source>
        <dbReference type="EMBL" id="KAI9512955.1"/>
    </source>
</evidence>
<comment type="caution">
    <text evidence="1">The sequence shown here is derived from an EMBL/GenBank/DDBJ whole genome shotgun (WGS) entry which is preliminary data.</text>
</comment>
<dbReference type="Proteomes" id="UP001207468">
    <property type="component" value="Unassembled WGS sequence"/>
</dbReference>
<organism evidence="1 2">
    <name type="scientific">Russula earlei</name>
    <dbReference type="NCBI Taxonomy" id="71964"/>
    <lineage>
        <taxon>Eukaryota</taxon>
        <taxon>Fungi</taxon>
        <taxon>Dikarya</taxon>
        <taxon>Basidiomycota</taxon>
        <taxon>Agaricomycotina</taxon>
        <taxon>Agaricomycetes</taxon>
        <taxon>Russulales</taxon>
        <taxon>Russulaceae</taxon>
        <taxon>Russula</taxon>
    </lineage>
</organism>